<dbReference type="SMART" id="SM00490">
    <property type="entry name" value="HELICc"/>
    <property type="match status" value="1"/>
</dbReference>
<dbReference type="InterPro" id="IPR050079">
    <property type="entry name" value="DEAD_box_RNA_helicase"/>
</dbReference>
<evidence type="ECO:0000256" key="3">
    <source>
        <dbReference type="ARBA" id="ARBA00022806"/>
    </source>
</evidence>
<dbReference type="Proteomes" id="UP000298602">
    <property type="component" value="Chromosome"/>
</dbReference>
<dbReference type="InterPro" id="IPR054712">
    <property type="entry name" value="Cas3-like_dom"/>
</dbReference>
<dbReference type="GO" id="GO:0005829">
    <property type="term" value="C:cytosol"/>
    <property type="evidence" value="ECO:0007669"/>
    <property type="project" value="TreeGrafter"/>
</dbReference>
<dbReference type="GO" id="GO:0003676">
    <property type="term" value="F:nucleic acid binding"/>
    <property type="evidence" value="ECO:0007669"/>
    <property type="project" value="InterPro"/>
</dbReference>
<dbReference type="SMART" id="SM00487">
    <property type="entry name" value="DEXDc"/>
    <property type="match status" value="1"/>
</dbReference>
<dbReference type="PANTHER" id="PTHR47959">
    <property type="entry name" value="ATP-DEPENDENT RNA HELICASE RHLE-RELATED"/>
    <property type="match status" value="1"/>
</dbReference>
<dbReference type="InterPro" id="IPR006474">
    <property type="entry name" value="Helicase_Cas3_CRISPR-ass_core"/>
</dbReference>
<dbReference type="InterPro" id="IPR011545">
    <property type="entry name" value="DEAD/DEAH_box_helicase_dom"/>
</dbReference>
<keyword evidence="3" id="KW-0347">Helicase</keyword>
<accession>A0A4P8L505</accession>
<gene>
    <name evidence="8" type="primary">cas3</name>
    <name evidence="8" type="ORF">FDQ92_11890</name>
</gene>
<feature type="domain" description="Helicase ATP-binding" evidence="7">
    <location>
        <begin position="29"/>
        <end position="223"/>
    </location>
</feature>
<organism evidence="8 9">
    <name type="scientific">Desulfoglaeba alkanexedens ALDC</name>
    <dbReference type="NCBI Taxonomy" id="980445"/>
    <lineage>
        <taxon>Bacteria</taxon>
        <taxon>Pseudomonadati</taxon>
        <taxon>Thermodesulfobacteriota</taxon>
        <taxon>Syntrophobacteria</taxon>
        <taxon>Syntrophobacterales</taxon>
        <taxon>Syntrophobacteraceae</taxon>
        <taxon>Desulfoglaeba</taxon>
    </lineage>
</organism>
<keyword evidence="1" id="KW-0547">Nucleotide-binding</keyword>
<proteinExistence type="inferred from homology"/>
<dbReference type="RefSeq" id="WP_137425096.1">
    <property type="nucleotide sequence ID" value="NZ_CP040098.1"/>
</dbReference>
<protein>
    <submittedName>
        <fullName evidence="8">CRISPR-associated helicase Cas3</fullName>
    </submittedName>
</protein>
<dbReference type="PROSITE" id="PS51192">
    <property type="entry name" value="HELICASE_ATP_BIND_1"/>
    <property type="match status" value="1"/>
</dbReference>
<evidence type="ECO:0000256" key="4">
    <source>
        <dbReference type="ARBA" id="ARBA00022840"/>
    </source>
</evidence>
<comment type="similarity">
    <text evidence="6">Belongs to the DEAD box helicase family.</text>
</comment>
<evidence type="ECO:0000256" key="2">
    <source>
        <dbReference type="ARBA" id="ARBA00022801"/>
    </source>
</evidence>
<evidence type="ECO:0000256" key="5">
    <source>
        <dbReference type="ARBA" id="ARBA00023118"/>
    </source>
</evidence>
<dbReference type="GO" id="GO:0003724">
    <property type="term" value="F:RNA helicase activity"/>
    <property type="evidence" value="ECO:0007669"/>
    <property type="project" value="TreeGrafter"/>
</dbReference>
<dbReference type="PANTHER" id="PTHR47959:SF16">
    <property type="entry name" value="CRISPR-ASSOCIATED NUCLEASE_HELICASE CAS3-RELATED"/>
    <property type="match status" value="1"/>
</dbReference>
<dbReference type="OrthoDB" id="9810236at2"/>
<dbReference type="GO" id="GO:0016787">
    <property type="term" value="F:hydrolase activity"/>
    <property type="evidence" value="ECO:0007669"/>
    <property type="project" value="UniProtKB-KW"/>
</dbReference>
<reference evidence="8 9" key="2">
    <citation type="submission" date="2019-05" db="EMBL/GenBank/DDBJ databases">
        <authorList>
            <person name="Suflita J.M."/>
            <person name="Marks C.R."/>
        </authorList>
    </citation>
    <scope>NUCLEOTIDE SEQUENCE [LARGE SCALE GENOMIC DNA]</scope>
    <source>
        <strain evidence="8 9">ALDC</strain>
    </source>
</reference>
<dbReference type="Pfam" id="PF22590">
    <property type="entry name" value="Cas3-like_C_2"/>
    <property type="match status" value="1"/>
</dbReference>
<keyword evidence="9" id="KW-1185">Reference proteome</keyword>
<evidence type="ECO:0000313" key="8">
    <source>
        <dbReference type="EMBL" id="QCQ22813.1"/>
    </source>
</evidence>
<keyword evidence="5" id="KW-0051">Antiviral defense</keyword>
<dbReference type="Pfam" id="PF00270">
    <property type="entry name" value="DEAD"/>
    <property type="match status" value="1"/>
</dbReference>
<dbReference type="EMBL" id="CP040098">
    <property type="protein sequence ID" value="QCQ22813.1"/>
    <property type="molecule type" value="Genomic_DNA"/>
</dbReference>
<dbReference type="KEGG" id="dax:FDQ92_11890"/>
<sequence length="610" mass="69723">MPPCMDMERFYRQVAGFPPNPLQRAAWEAFWKTEHPAMLIRAGTGSGKTEAALLPPLAAGRRVLFVLPFKALLEDLSIRLARIGCRFSKAFERPLALTLDMGGSCRRIRCVDGTYNELTSHRHLFADDLIVTTLDKFLFRLFGYGEPVKSYIFCHRVFGSALGKHPFLIFDEAHDYDGLAFSNFSRLLRTLYEKGKDVCVMSATLPRETASFLDPVDAMEGDLATEQKRFETNVLGRTSQQLHLVRRSAPNTARGERAAFLDAMVEEIKRRIGPDRRLIVRTEWIGDLLDLRERLEDHDPLVYHGRLTMARRRKVIARLQQCQEKDAGFLLLATSAVEAGCDLDAHTIVTELCNPDSLVQLAGRCNRRGCMEDAELVVVGNGVKPQLRTLPQDRHEDYLNALEAMGATFDAAALRPFFHSPKGDWMGEILFDMLWDYVYDGDLSCKPLWDRGILVTRSWEPSVTLCTGLNPEELPENPVQVSLSRLASRVAPNEMEDRPAHEIFSVEKDGMWHADLYRVYFGREGHDVRRRTYSLQGRVGAYWTTLLCVIKEPFRDRYFDSCLGYTRLPTVLRRAWKVGFERTLVVKPGIKKDGRVDLNKWEALLWYLER</sequence>
<dbReference type="Gene3D" id="3.40.50.300">
    <property type="entry name" value="P-loop containing nucleotide triphosphate hydrolases"/>
    <property type="match status" value="2"/>
</dbReference>
<evidence type="ECO:0000259" key="7">
    <source>
        <dbReference type="PROSITE" id="PS51192"/>
    </source>
</evidence>
<dbReference type="SUPFAM" id="SSF52540">
    <property type="entry name" value="P-loop containing nucleoside triphosphate hydrolases"/>
    <property type="match status" value="1"/>
</dbReference>
<dbReference type="InterPro" id="IPR027417">
    <property type="entry name" value="P-loop_NTPase"/>
</dbReference>
<dbReference type="InterPro" id="IPR001650">
    <property type="entry name" value="Helicase_C-like"/>
</dbReference>
<dbReference type="InterPro" id="IPR014001">
    <property type="entry name" value="Helicase_ATP-bd"/>
</dbReference>
<evidence type="ECO:0000256" key="6">
    <source>
        <dbReference type="ARBA" id="ARBA00038437"/>
    </source>
</evidence>
<keyword evidence="2" id="KW-0378">Hydrolase</keyword>
<evidence type="ECO:0000256" key="1">
    <source>
        <dbReference type="ARBA" id="ARBA00022741"/>
    </source>
</evidence>
<keyword evidence="4" id="KW-0067">ATP-binding</keyword>
<dbReference type="NCBIfam" id="TIGR01587">
    <property type="entry name" value="cas3_core"/>
    <property type="match status" value="1"/>
</dbReference>
<evidence type="ECO:0000313" key="9">
    <source>
        <dbReference type="Proteomes" id="UP000298602"/>
    </source>
</evidence>
<reference evidence="8 9" key="1">
    <citation type="submission" date="2019-05" db="EMBL/GenBank/DDBJ databases">
        <title>The Complete Genome Sequence of the n-alkane-degrading Desulfoglaeba alkanexedens ALDC reveals multiple alkylsuccinate synthase gene clusters.</title>
        <authorList>
            <person name="Callaghan A.V."/>
            <person name="Davidova I.A."/>
            <person name="Duncan K.E."/>
            <person name="Morris B."/>
            <person name="McInerney M.J."/>
        </authorList>
    </citation>
    <scope>NUCLEOTIDE SEQUENCE [LARGE SCALE GENOMIC DNA]</scope>
    <source>
        <strain evidence="8 9">ALDC</strain>
    </source>
</reference>
<dbReference type="GO" id="GO:0051607">
    <property type="term" value="P:defense response to virus"/>
    <property type="evidence" value="ECO:0007669"/>
    <property type="project" value="UniProtKB-KW"/>
</dbReference>
<dbReference type="AlphaFoldDB" id="A0A4P8L505"/>
<dbReference type="GO" id="GO:0005524">
    <property type="term" value="F:ATP binding"/>
    <property type="evidence" value="ECO:0007669"/>
    <property type="project" value="UniProtKB-KW"/>
</dbReference>
<name>A0A4P8L505_9BACT</name>